<feature type="region of interest" description="Disordered" evidence="1">
    <location>
        <begin position="108"/>
        <end position="182"/>
    </location>
</feature>
<feature type="compositionally biased region" description="Low complexity" evidence="1">
    <location>
        <begin position="118"/>
        <end position="132"/>
    </location>
</feature>
<name>A0AAV6FV97_9TELE</name>
<feature type="compositionally biased region" description="Polar residues" evidence="1">
    <location>
        <begin position="288"/>
        <end position="297"/>
    </location>
</feature>
<dbReference type="Proteomes" id="UP000823561">
    <property type="component" value="Chromosome 20"/>
</dbReference>
<dbReference type="GO" id="GO:0030154">
    <property type="term" value="P:cell differentiation"/>
    <property type="evidence" value="ECO:0007669"/>
    <property type="project" value="TreeGrafter"/>
</dbReference>
<feature type="compositionally biased region" description="Polar residues" evidence="1">
    <location>
        <begin position="232"/>
        <end position="246"/>
    </location>
</feature>
<feature type="compositionally biased region" description="Low complexity" evidence="1">
    <location>
        <begin position="482"/>
        <end position="499"/>
    </location>
</feature>
<evidence type="ECO:0000313" key="3">
    <source>
        <dbReference type="Proteomes" id="UP000823561"/>
    </source>
</evidence>
<accession>A0AAV6FV97</accession>
<feature type="compositionally biased region" description="Basic and acidic residues" evidence="1">
    <location>
        <begin position="585"/>
        <end position="606"/>
    </location>
</feature>
<feature type="compositionally biased region" description="Low complexity" evidence="1">
    <location>
        <begin position="318"/>
        <end position="346"/>
    </location>
</feature>
<feature type="compositionally biased region" description="Pro residues" evidence="1">
    <location>
        <begin position="445"/>
        <end position="460"/>
    </location>
</feature>
<feature type="compositionally biased region" description="Basic and acidic residues" evidence="1">
    <location>
        <begin position="961"/>
        <end position="970"/>
    </location>
</feature>
<feature type="compositionally biased region" description="Basic and acidic residues" evidence="1">
    <location>
        <begin position="270"/>
        <end position="284"/>
    </location>
</feature>
<dbReference type="PANTHER" id="PTHR23039:SF6">
    <property type="entry name" value="SIMILAR TO MKIAA1522 PROTEIN"/>
    <property type="match status" value="1"/>
</dbReference>
<feature type="region of interest" description="Disordered" evidence="1">
    <location>
        <begin position="1260"/>
        <end position="1286"/>
    </location>
</feature>
<evidence type="ECO:0000256" key="1">
    <source>
        <dbReference type="SAM" id="MobiDB-lite"/>
    </source>
</evidence>
<sequence length="1286" mass="137317">MRAQERGGACVRLRRQEPVWSVTVWLLRQHLQALYRDDLALAHRAGPRASALQRPKSLAVPGLTSSSFLHEPLGPVMSISPQATYLSKIIPNAILPAAVDVIQIDRSRRNRGSMRAVSKSSLASASPPSSCRSGDDTQEPRSSASSHGSQSQSSETVVSKSSTVSSKGATPTPAECPKERGDLSMAHTSTRVALSSFCSESKGTSLRGPESRVTTVAEVVKDDDDDEDGENVRNSRAFTRSLSVMKTKQPPAPPRRTFSLHHEKVKRRSRELVEGKDSGNKEGGKGQNKPTEGNTSAVRAGSSDHSSSSSTVAEDSRLSSISSPQSPLVDQCETSSSSQQNASTAESKFDRTLSPSSGYSSQSGTPTLSQKEICPPSPEKQKPPKPERTSPSVSNSSSVACLSTGESDPVRRGSTPNTTPPQTLKAPLSTAPPHSAVNLRDLLNIPPPPKVKAPSPPPPETWAHNTRTFELLCGPPPDTRRLLQLQNQVQGVVNQTQSQEPPLQHHAAASHPKTPASGGDKNVSQVENQGSEKLKVKEEQVPVQTLNDRTTESAFEPLALSNGDAVVMLMRQRQESQDMAVHVKQRDSQDVHQREEACLQADKQKIPEMSNTGKGPTVPKKEPPPEEQEPLHTESVWPPPPPPLEDLPELVYEGQEELDFPPPPPPFSQQTLPELEGSQIEVNQENELEDLEASVADKCVELPSVQQNEELHPEEEILGNPVAALPTLPEAGKLKQTTMLTADQAVTDVQPGEHLPECFEAMGPLDLGSGTAPSNEFPQTLTEQPTLTPENQLLTQELPPLTQEIPPATQEIPPMTQEIPPATQEIPHLTQEIPPATQEIPPPAQETLIMTPEILSLAEDLPSLMQENLLLKQEIPTLIQELPPLTLESPTLIEDIPSPPQEAPPPPPSTNDSDPAPEPHRSGSAGLGPSTLLLAHVPTSSPPQSSQATVNFRRQSSQLSRESRSKELLLRKSASMPKEDANIPLVTPSLLQMVRLRSVGVGEDPGMAPSPDHTPKADSTQSQDQAVPQKLTSSDQTIPQKPTSSDQDVSQKLLSLDQAVSQKPTGSDQAVPQKPIRKSLSLRAGTPAVRTPGGPAAAPSLRLQEAIRLKTAAMTSRDGLPARLCLRSSMASLHSGDTSSPPGGDMHKSPASTASFIFSKSTKKVVIETTSAPEALTGLKQSLAAELRQASDEAKQVAANGTNKMAKLPPPVARKPPQHSTNATEKVTVTAATERSPWGGMQGSAAGAVAANGGTTMLEVASQQAQATDETDSAGGADRTNSIEVS</sequence>
<feature type="compositionally biased region" description="Low complexity" evidence="1">
    <location>
        <begin position="354"/>
        <end position="367"/>
    </location>
</feature>
<dbReference type="EMBL" id="JADWDJ010000020">
    <property type="protein sequence ID" value="KAG5264281.1"/>
    <property type="molecule type" value="Genomic_DNA"/>
</dbReference>
<feature type="compositionally biased region" description="Polar residues" evidence="1">
    <location>
        <begin position="1017"/>
        <end position="1070"/>
    </location>
</feature>
<feature type="compositionally biased region" description="Low complexity" evidence="1">
    <location>
        <begin position="142"/>
        <end position="167"/>
    </location>
</feature>
<feature type="compositionally biased region" description="Pro residues" evidence="1">
    <location>
        <begin position="897"/>
        <end position="909"/>
    </location>
</feature>
<feature type="compositionally biased region" description="Low complexity" evidence="1">
    <location>
        <begin position="942"/>
        <end position="960"/>
    </location>
</feature>
<protein>
    <recommendedName>
        <fullName evidence="4">KIAA1522</fullName>
    </recommendedName>
</protein>
<feature type="region of interest" description="Disordered" evidence="1">
    <location>
        <begin position="1132"/>
        <end position="1151"/>
    </location>
</feature>
<feature type="region of interest" description="Disordered" evidence="1">
    <location>
        <begin position="756"/>
        <end position="782"/>
    </location>
</feature>
<organism evidence="2 3">
    <name type="scientific">Alosa alosa</name>
    <name type="common">allis shad</name>
    <dbReference type="NCBI Taxonomy" id="278164"/>
    <lineage>
        <taxon>Eukaryota</taxon>
        <taxon>Metazoa</taxon>
        <taxon>Chordata</taxon>
        <taxon>Craniata</taxon>
        <taxon>Vertebrata</taxon>
        <taxon>Euteleostomi</taxon>
        <taxon>Actinopterygii</taxon>
        <taxon>Neopterygii</taxon>
        <taxon>Teleostei</taxon>
        <taxon>Clupei</taxon>
        <taxon>Clupeiformes</taxon>
        <taxon>Clupeoidei</taxon>
        <taxon>Clupeidae</taxon>
        <taxon>Alosa</taxon>
    </lineage>
</organism>
<reference evidence="2" key="1">
    <citation type="submission" date="2020-10" db="EMBL/GenBank/DDBJ databases">
        <title>Chromosome-scale genome assembly of the Allis shad, Alosa alosa.</title>
        <authorList>
            <person name="Margot Z."/>
            <person name="Christophe K."/>
            <person name="Cabau C."/>
            <person name="Louis A."/>
            <person name="Berthelot C."/>
            <person name="Parey E."/>
            <person name="Roest Crollius H."/>
            <person name="Montfort J."/>
            <person name="Robinson-Rechavi M."/>
            <person name="Bucao C."/>
            <person name="Bouchez O."/>
            <person name="Gislard M."/>
            <person name="Lluch J."/>
            <person name="Milhes M."/>
            <person name="Lampietro C."/>
            <person name="Lopez Roques C."/>
            <person name="Donnadieu C."/>
            <person name="Braasch I."/>
            <person name="Desvignes T."/>
            <person name="Postlethwait J."/>
            <person name="Bobe J."/>
            <person name="Guiguen Y."/>
        </authorList>
    </citation>
    <scope>NUCLEOTIDE SEQUENCE</scope>
    <source>
        <strain evidence="2">M-15738</strain>
        <tissue evidence="2">Blood</tissue>
    </source>
</reference>
<feature type="region of interest" description="Disordered" evidence="1">
    <location>
        <begin position="1201"/>
        <end position="1247"/>
    </location>
</feature>
<evidence type="ECO:0000313" key="2">
    <source>
        <dbReference type="EMBL" id="KAG5264281.1"/>
    </source>
</evidence>
<gene>
    <name evidence="2" type="ORF">AALO_G00251970</name>
</gene>
<feature type="compositionally biased region" description="Low complexity" evidence="1">
    <location>
        <begin position="1221"/>
        <end position="1234"/>
    </location>
</feature>
<comment type="caution">
    <text evidence="2">The sequence shown here is derived from an EMBL/GenBank/DDBJ whole genome shotgun (WGS) entry which is preliminary data.</text>
</comment>
<feature type="compositionally biased region" description="Basic and acidic residues" evidence="1">
    <location>
        <begin position="530"/>
        <end position="540"/>
    </location>
</feature>
<evidence type="ECO:0008006" key="4">
    <source>
        <dbReference type="Google" id="ProtNLM"/>
    </source>
</evidence>
<feature type="region of interest" description="Disordered" evidence="1">
    <location>
        <begin position="585"/>
        <end position="647"/>
    </location>
</feature>
<keyword evidence="3" id="KW-1185">Reference proteome</keyword>
<dbReference type="PANTHER" id="PTHR23039">
    <property type="entry name" value="NANCE-HORAN SYNDROME PROTEIN"/>
    <property type="match status" value="1"/>
</dbReference>
<feature type="compositionally biased region" description="Low complexity" evidence="1">
    <location>
        <begin position="390"/>
        <end position="399"/>
    </location>
</feature>
<feature type="region of interest" description="Disordered" evidence="1">
    <location>
        <begin position="196"/>
        <end position="549"/>
    </location>
</feature>
<proteinExistence type="predicted"/>
<feature type="compositionally biased region" description="Basic and acidic residues" evidence="1">
    <location>
        <begin position="379"/>
        <end position="388"/>
    </location>
</feature>
<feature type="region of interest" description="Disordered" evidence="1">
    <location>
        <begin position="886"/>
        <end position="1100"/>
    </location>
</feature>
<feature type="compositionally biased region" description="Basic and acidic residues" evidence="1">
    <location>
        <begin position="619"/>
        <end position="632"/>
    </location>
</feature>
<feature type="compositionally biased region" description="Polar residues" evidence="1">
    <location>
        <begin position="1132"/>
        <end position="1141"/>
    </location>
</feature>